<dbReference type="EMBL" id="CP126101">
    <property type="protein sequence ID" value="WHY49723.1"/>
    <property type="molecule type" value="Genomic_DNA"/>
</dbReference>
<dbReference type="AlphaFoldDB" id="A0AAX3WRY6"/>
<dbReference type="Proteomes" id="UP001178322">
    <property type="component" value="Chromosome"/>
</dbReference>
<reference evidence="2" key="1">
    <citation type="submission" date="2023-05" db="EMBL/GenBank/DDBJ databases">
        <title>Comparative genomics of Bacillaceae isolates and their secondary metabolite potential.</title>
        <authorList>
            <person name="Song L."/>
            <person name="Nielsen L.J."/>
            <person name="Mohite O."/>
            <person name="Xu X."/>
            <person name="Weber T."/>
            <person name="Kovacs A.T."/>
        </authorList>
    </citation>
    <scope>NUCLEOTIDE SEQUENCE</scope>
    <source>
        <strain evidence="2">LY1</strain>
    </source>
</reference>
<gene>
    <name evidence="2" type="ORF">QNH24_15415</name>
</gene>
<feature type="chain" id="PRO_5043735590" evidence="1">
    <location>
        <begin position="24"/>
        <end position="439"/>
    </location>
</feature>
<evidence type="ECO:0000313" key="3">
    <source>
        <dbReference type="Proteomes" id="UP001178322"/>
    </source>
</evidence>
<keyword evidence="1" id="KW-0732">Signal</keyword>
<protein>
    <submittedName>
        <fullName evidence="2">Uncharacterized protein</fullName>
    </submittedName>
</protein>
<feature type="signal peptide" evidence="1">
    <location>
        <begin position="1"/>
        <end position="23"/>
    </location>
</feature>
<evidence type="ECO:0000256" key="1">
    <source>
        <dbReference type="SAM" id="SignalP"/>
    </source>
</evidence>
<evidence type="ECO:0000313" key="2">
    <source>
        <dbReference type="EMBL" id="WHY49723.1"/>
    </source>
</evidence>
<name>A0AAX3WRY6_9BACI</name>
<proteinExistence type="predicted"/>
<accession>A0AAX3WRY6</accession>
<sequence length="439" mass="49901">MKKYFIVLLVVLASLLSPTSSKAAEVKWDGAQVVKGQAGKMTFTKDVKVYKKNTDGSFSSLTVKRNNYFRVYDIEKYDNKTFYWMSSGYRVQATDLVVFKEVPLDIRAAFYDNPGLIYINRQNGKPLGYGDYLLSKNIPGSADYKPYNDVVQFKIGEKLYYYFYAAPFEGNPLEVYIDSSDIRIVEAIPHVKDYYTLNADAQLLSGPMMGARVLEQASKGAAFELLGSEINGYLMVKSPTTLRYGYIPVKALQPVQKQGKRFIRYGVYVGGKHEELKRFDEVSFLSEDTTTALIEFKGEKYTVPKKALATIRPNESPVITSGFLPSDTLQQLTYNTVYTRTGNQRFDTDYDFQYITYHETDQAFYYEKDGTQYIFEKPITEGSKVTIRDSNEFVRAIHYTLTTPAGTFNNVVETSTSILYAPGYGELGSAYDLQLRSFK</sequence>
<organism evidence="2 3">
    <name type="scientific">Lysinibacillus pakistanensis</name>
    <dbReference type="NCBI Taxonomy" id="759811"/>
    <lineage>
        <taxon>Bacteria</taxon>
        <taxon>Bacillati</taxon>
        <taxon>Bacillota</taxon>
        <taxon>Bacilli</taxon>
        <taxon>Bacillales</taxon>
        <taxon>Bacillaceae</taxon>
        <taxon>Lysinibacillus</taxon>
    </lineage>
</organism>
<dbReference type="RefSeq" id="WP_283868456.1">
    <property type="nucleotide sequence ID" value="NZ_CP126101.1"/>
</dbReference>